<evidence type="ECO:0000313" key="1">
    <source>
        <dbReference type="EMBL" id="SDN79360.1"/>
    </source>
</evidence>
<organism evidence="1 2">
    <name type="scientific">Acetanaerobacterium elongatum</name>
    <dbReference type="NCBI Taxonomy" id="258515"/>
    <lineage>
        <taxon>Bacteria</taxon>
        <taxon>Bacillati</taxon>
        <taxon>Bacillota</taxon>
        <taxon>Clostridia</taxon>
        <taxon>Eubacteriales</taxon>
        <taxon>Oscillospiraceae</taxon>
        <taxon>Acetanaerobacterium</taxon>
    </lineage>
</organism>
<dbReference type="OrthoDB" id="2084564at2"/>
<proteinExistence type="predicted"/>
<dbReference type="AlphaFoldDB" id="A0A1H0EAG4"/>
<gene>
    <name evidence="1" type="ORF">SAMN05192585_13233</name>
</gene>
<name>A0A1H0EAG4_9FIRM</name>
<dbReference type="STRING" id="258515.SAMN05192585_13233"/>
<sequence>MIKLELFNGKKTYMFPNGEVATPERIKQQFPAVEVFPHVLEVNGNVCQAVQELAAMRSSYGIDDALTDAQALEAMQKMINSPPPAPEPSAQERIAAALEFQNLINM</sequence>
<dbReference type="Proteomes" id="UP000199182">
    <property type="component" value="Unassembled WGS sequence"/>
</dbReference>
<reference evidence="1 2" key="1">
    <citation type="submission" date="2016-10" db="EMBL/GenBank/DDBJ databases">
        <authorList>
            <person name="de Groot N.N."/>
        </authorList>
    </citation>
    <scope>NUCLEOTIDE SEQUENCE [LARGE SCALE GENOMIC DNA]</scope>
    <source>
        <strain evidence="1 2">CGMCC 1.5012</strain>
    </source>
</reference>
<dbReference type="EMBL" id="FNID01000032">
    <property type="protein sequence ID" value="SDN79360.1"/>
    <property type="molecule type" value="Genomic_DNA"/>
</dbReference>
<keyword evidence="2" id="KW-1185">Reference proteome</keyword>
<evidence type="ECO:0000313" key="2">
    <source>
        <dbReference type="Proteomes" id="UP000199182"/>
    </source>
</evidence>
<accession>A0A1H0EAG4</accession>
<protein>
    <submittedName>
        <fullName evidence="1">Uncharacterized protein</fullName>
    </submittedName>
</protein>
<dbReference type="RefSeq" id="WP_092642169.1">
    <property type="nucleotide sequence ID" value="NZ_FNID01000032.1"/>
</dbReference>